<name>A0A0L8HU22_OCTBM</name>
<keyword evidence="1" id="KW-0175">Coiled coil</keyword>
<proteinExistence type="predicted"/>
<evidence type="ECO:0000256" key="1">
    <source>
        <dbReference type="SAM" id="Coils"/>
    </source>
</evidence>
<dbReference type="GO" id="GO:0005814">
    <property type="term" value="C:centriole"/>
    <property type="evidence" value="ECO:0007669"/>
    <property type="project" value="InterPro"/>
</dbReference>
<organism evidence="2">
    <name type="scientific">Octopus bimaculoides</name>
    <name type="common">California two-spotted octopus</name>
    <dbReference type="NCBI Taxonomy" id="37653"/>
    <lineage>
        <taxon>Eukaryota</taxon>
        <taxon>Metazoa</taxon>
        <taxon>Spiralia</taxon>
        <taxon>Lophotrochozoa</taxon>
        <taxon>Mollusca</taxon>
        <taxon>Cephalopoda</taxon>
        <taxon>Coleoidea</taxon>
        <taxon>Octopodiformes</taxon>
        <taxon>Octopoda</taxon>
        <taxon>Incirrata</taxon>
        <taxon>Octopodidae</taxon>
        <taxon>Octopus</taxon>
    </lineage>
</organism>
<dbReference type="GO" id="GO:0060271">
    <property type="term" value="P:cilium assembly"/>
    <property type="evidence" value="ECO:0007669"/>
    <property type="project" value="InterPro"/>
</dbReference>
<protein>
    <recommendedName>
        <fullName evidence="3">Centrosomal protein of 89 kDa</fullName>
    </recommendedName>
</protein>
<evidence type="ECO:0008006" key="3">
    <source>
        <dbReference type="Google" id="ProtNLM"/>
    </source>
</evidence>
<dbReference type="PANTHER" id="PTHR36170:SF1">
    <property type="entry name" value="CENTROSOMAL PROTEIN OF 89 KDA"/>
    <property type="match status" value="1"/>
</dbReference>
<feature type="coiled-coil region" evidence="1">
    <location>
        <begin position="331"/>
        <end position="500"/>
    </location>
</feature>
<dbReference type="GO" id="GO:0007005">
    <property type="term" value="P:mitochondrion organization"/>
    <property type="evidence" value="ECO:0007669"/>
    <property type="project" value="InterPro"/>
</dbReference>
<feature type="coiled-coil region" evidence="1">
    <location>
        <begin position="247"/>
        <end position="295"/>
    </location>
</feature>
<dbReference type="GO" id="GO:0045202">
    <property type="term" value="C:synapse"/>
    <property type="evidence" value="ECO:0007669"/>
    <property type="project" value="GOC"/>
</dbReference>
<dbReference type="InterPro" id="IPR033545">
    <property type="entry name" value="CEP89"/>
</dbReference>
<evidence type="ECO:0000313" key="2">
    <source>
        <dbReference type="EMBL" id="KOF92706.1"/>
    </source>
</evidence>
<dbReference type="EMBL" id="KQ417293">
    <property type="protein sequence ID" value="KOF92706.1"/>
    <property type="molecule type" value="Genomic_DNA"/>
</dbReference>
<dbReference type="GO" id="GO:0097539">
    <property type="term" value="C:ciliary transition fiber"/>
    <property type="evidence" value="ECO:0007669"/>
    <property type="project" value="TreeGrafter"/>
</dbReference>
<dbReference type="AlphaFoldDB" id="A0A0L8HU22"/>
<dbReference type="GO" id="GO:0007268">
    <property type="term" value="P:chemical synaptic transmission"/>
    <property type="evidence" value="ECO:0007669"/>
    <property type="project" value="InterPro"/>
</dbReference>
<sequence>MSEIGLPVISSILIDCIKVSVSPVVFKTNVARGLFPLTLPRQTKLNLILSQLSSCKAFNLYLAKMFHTKHSKTNRKYPMSHVSTAVIPKVALVAVPNALSPSCGHDNKGAPLMGALMNTSNIGRMFGSPVPSHNLDNEHDSIMDYTLMTDAGYLNIPFEKISADLRDEESSGGIDMLDSKQDSENWKFIQIPDQQASKEQKFQEYQKASEEDTLPVRDHIADSSFMQNELRNNGRFVEATDVTDFHNEEVQKQIQALQNSHDSDKSRIQQLKAELKDLRDLVYKLNRELSKYQAKFGCAEVLKEGHNIVGLPNEGPIPSWLISTKYLSPLIFEYEKQTSQQEKNIATYKEEIEHLSKRCKELVGESDLLHEKLDKLTSGSSKVFERSLAEQQLDLIKEENHILLEQLKNERLNTKNTSTKFSHELHELNEQLKLKNEFVTKIEREFKEEKAKTRDLKCNLDQMKSKDNTKIQFVEHQHSLEKLQKDIDESIEKHIKEKAELTAKLEVSIELGTLL</sequence>
<dbReference type="STRING" id="37653.A0A0L8HU22"/>
<dbReference type="OrthoDB" id="6622877at2759"/>
<reference evidence="2" key="1">
    <citation type="submission" date="2015-07" db="EMBL/GenBank/DDBJ databases">
        <title>MeaNS - Measles Nucleotide Surveillance Program.</title>
        <authorList>
            <person name="Tran T."/>
            <person name="Druce J."/>
        </authorList>
    </citation>
    <scope>NUCLEOTIDE SEQUENCE</scope>
    <source>
        <strain evidence="2">UCB-OBI-ISO-001</strain>
        <tissue evidence="2">Gonad</tissue>
    </source>
</reference>
<dbReference type="PANTHER" id="PTHR36170">
    <property type="entry name" value="CENTROSOMAL PROTEIN OF 89 KDA"/>
    <property type="match status" value="1"/>
</dbReference>
<accession>A0A0L8HU22</accession>
<gene>
    <name evidence="2" type="ORF">OCBIM_22006058mg</name>
</gene>